<feature type="chain" id="PRO_5042260588" description="Tetratricopeptide repeat protein" evidence="1">
    <location>
        <begin position="27"/>
        <end position="174"/>
    </location>
</feature>
<evidence type="ECO:0000313" key="2">
    <source>
        <dbReference type="EMBL" id="NIR76510.1"/>
    </source>
</evidence>
<keyword evidence="1" id="KW-0732">Signal</keyword>
<dbReference type="Proteomes" id="UP000702544">
    <property type="component" value="Unassembled WGS sequence"/>
</dbReference>
<proteinExistence type="predicted"/>
<dbReference type="InterPro" id="IPR011990">
    <property type="entry name" value="TPR-like_helical_dom_sf"/>
</dbReference>
<organism evidence="2 3">
    <name type="scientific">Candidatus Kutchimonas denitrificans</name>
    <dbReference type="NCBI Taxonomy" id="3056748"/>
    <lineage>
        <taxon>Bacteria</taxon>
        <taxon>Pseudomonadati</taxon>
        <taxon>Gemmatimonadota</taxon>
        <taxon>Gemmatimonadia</taxon>
        <taxon>Candidatus Palauibacterales</taxon>
        <taxon>Candidatus Palauibacteraceae</taxon>
        <taxon>Candidatus Kutchimonas</taxon>
    </lineage>
</organism>
<evidence type="ECO:0000256" key="1">
    <source>
        <dbReference type="SAM" id="SignalP"/>
    </source>
</evidence>
<name>A0AAE4ZDJ4_9BACT</name>
<dbReference type="Gene3D" id="1.25.40.10">
    <property type="entry name" value="Tetratricopeptide repeat domain"/>
    <property type="match status" value="1"/>
</dbReference>
<dbReference type="SUPFAM" id="SSF48452">
    <property type="entry name" value="TPR-like"/>
    <property type="match status" value="1"/>
</dbReference>
<sequence>MTSYLRFSILSAAALAFLAVPLPDISAEPTGDPAVQAHLLKGDELAAQGKYGSARDEYKKAVELQRQRGELPAEALRRIAYSYFYQERFQAAGHTLVSLAEEAATYGDIATEVWALADAAWLAGVNGNWQMVEKHVARVEKLLTSPYLPDEIKAKVRQQRLASIESGEFLALTP</sequence>
<feature type="signal peptide" evidence="1">
    <location>
        <begin position="1"/>
        <end position="26"/>
    </location>
</feature>
<evidence type="ECO:0000313" key="3">
    <source>
        <dbReference type="Proteomes" id="UP000702544"/>
    </source>
</evidence>
<accession>A0AAE4ZDJ4</accession>
<dbReference type="EMBL" id="JAACAK010000130">
    <property type="protein sequence ID" value="NIR76510.1"/>
    <property type="molecule type" value="Genomic_DNA"/>
</dbReference>
<protein>
    <recommendedName>
        <fullName evidence="4">Tetratricopeptide repeat protein</fullName>
    </recommendedName>
</protein>
<gene>
    <name evidence="2" type="ORF">GWO12_15625</name>
</gene>
<comment type="caution">
    <text evidence="2">The sequence shown here is derived from an EMBL/GenBank/DDBJ whole genome shotgun (WGS) entry which is preliminary data.</text>
</comment>
<reference evidence="2 3" key="1">
    <citation type="submission" date="2020-01" db="EMBL/GenBank/DDBJ databases">
        <title>Genomes assembled from Gulf of Kutch pelagic sediment metagenomes.</title>
        <authorList>
            <person name="Chandrashekar M."/>
            <person name="Mahajan M.S."/>
            <person name="Dave K.J."/>
            <person name="Vatsa P."/>
            <person name="Nathani N.M."/>
        </authorList>
    </citation>
    <scope>NUCLEOTIDE SEQUENCE [LARGE SCALE GENOMIC DNA]</scope>
    <source>
        <strain evidence="2">KS3-K002</strain>
    </source>
</reference>
<evidence type="ECO:0008006" key="4">
    <source>
        <dbReference type="Google" id="ProtNLM"/>
    </source>
</evidence>
<dbReference type="AlphaFoldDB" id="A0AAE4ZDJ4"/>